<dbReference type="AlphaFoldDB" id="A0A8J3FXQ2"/>
<name>A0A8J3FXQ2_9PSEU</name>
<reference evidence="1" key="2">
    <citation type="submission" date="2020-09" db="EMBL/GenBank/DDBJ databases">
        <authorList>
            <person name="Sun Q."/>
            <person name="Zhou Y."/>
        </authorList>
    </citation>
    <scope>NUCLEOTIDE SEQUENCE</scope>
    <source>
        <strain evidence="1">CGMCC 4.5737</strain>
    </source>
</reference>
<proteinExistence type="predicted"/>
<reference evidence="1" key="1">
    <citation type="journal article" date="2014" name="Int. J. Syst. Evol. Microbiol.">
        <title>Complete genome sequence of Corynebacterium casei LMG S-19264T (=DSM 44701T), isolated from a smear-ripened cheese.</title>
        <authorList>
            <consortium name="US DOE Joint Genome Institute (JGI-PGF)"/>
            <person name="Walter F."/>
            <person name="Albersmeier A."/>
            <person name="Kalinowski J."/>
            <person name="Ruckert C."/>
        </authorList>
    </citation>
    <scope>NUCLEOTIDE SEQUENCE</scope>
    <source>
        <strain evidence="1">CGMCC 4.5737</strain>
    </source>
</reference>
<protein>
    <submittedName>
        <fullName evidence="1">Uncharacterized protein</fullName>
    </submittedName>
</protein>
<dbReference type="EMBL" id="BMMK01000052">
    <property type="protein sequence ID" value="GGM81572.1"/>
    <property type="molecule type" value="Genomic_DNA"/>
</dbReference>
<sequence>MIYLASLGAPEWLVTPLSNAGELVVVPIVVGAVYPIMRVIEPHLPDCLTRILLGSATPPSYPRGREPSQ</sequence>
<keyword evidence="2" id="KW-1185">Reference proteome</keyword>
<evidence type="ECO:0000313" key="1">
    <source>
        <dbReference type="EMBL" id="GGM81572.1"/>
    </source>
</evidence>
<organism evidence="1 2">
    <name type="scientific">Longimycelium tulufanense</name>
    <dbReference type="NCBI Taxonomy" id="907463"/>
    <lineage>
        <taxon>Bacteria</taxon>
        <taxon>Bacillati</taxon>
        <taxon>Actinomycetota</taxon>
        <taxon>Actinomycetes</taxon>
        <taxon>Pseudonocardiales</taxon>
        <taxon>Pseudonocardiaceae</taxon>
        <taxon>Longimycelium</taxon>
    </lineage>
</organism>
<gene>
    <name evidence="1" type="ORF">GCM10012275_60270</name>
</gene>
<accession>A0A8J3FXQ2</accession>
<comment type="caution">
    <text evidence="1">The sequence shown here is derived from an EMBL/GenBank/DDBJ whole genome shotgun (WGS) entry which is preliminary data.</text>
</comment>
<evidence type="ECO:0000313" key="2">
    <source>
        <dbReference type="Proteomes" id="UP000637578"/>
    </source>
</evidence>
<dbReference type="Proteomes" id="UP000637578">
    <property type="component" value="Unassembled WGS sequence"/>
</dbReference>